<dbReference type="OrthoDB" id="9810101at2"/>
<evidence type="ECO:0000313" key="1">
    <source>
        <dbReference type="EMBL" id="SEK82482.1"/>
    </source>
</evidence>
<dbReference type="InterPro" id="IPR023214">
    <property type="entry name" value="HAD_sf"/>
</dbReference>
<evidence type="ECO:0008006" key="3">
    <source>
        <dbReference type="Google" id="ProtNLM"/>
    </source>
</evidence>
<reference evidence="1 2" key="1">
    <citation type="submission" date="2016-10" db="EMBL/GenBank/DDBJ databases">
        <authorList>
            <person name="de Groot N.N."/>
        </authorList>
    </citation>
    <scope>NUCLEOTIDE SEQUENCE [LARGE SCALE GENOMIC DNA]</scope>
    <source>
        <strain evidence="1 2">KH2T6</strain>
    </source>
</reference>
<dbReference type="EMBL" id="FOAT01000006">
    <property type="protein sequence ID" value="SEK82482.1"/>
    <property type="molecule type" value="Genomic_DNA"/>
</dbReference>
<sequence>MHLFISDLDGTLLDKNAELPAETTADLNELISEGMAFTVATARSPASVGIILKDLDLRLPLILMNGVLIFDPVKKDFDVINKLSDTAVAKVLKLRLELNLAPFMYRMQDNVMTTAYDNLINNTMHEFYEERVQRYGKNFCHTDRLENLADDVIYFCFIDCREKLQPMYDALKDDSDIKLAYYPDIYGEEWYLEVFSANASKEAGVRYLREKLGCTKITAFGDNLNDLPMFDAADEKIAVGNAAPQLKTAADKIIGANTENGVAKYLKEVFNG</sequence>
<dbReference type="Pfam" id="PF08282">
    <property type="entry name" value="Hydrolase_3"/>
    <property type="match status" value="1"/>
</dbReference>
<dbReference type="GO" id="GO:0000287">
    <property type="term" value="F:magnesium ion binding"/>
    <property type="evidence" value="ECO:0007669"/>
    <property type="project" value="TreeGrafter"/>
</dbReference>
<dbReference type="Gene3D" id="3.40.50.1000">
    <property type="entry name" value="HAD superfamily/HAD-like"/>
    <property type="match status" value="1"/>
</dbReference>
<dbReference type="AlphaFoldDB" id="A0A1H7K6W3"/>
<dbReference type="InterPro" id="IPR000150">
    <property type="entry name" value="Cof"/>
</dbReference>
<dbReference type="RefSeq" id="WP_074832569.1">
    <property type="nucleotide sequence ID" value="NZ_FOAT01000006.1"/>
</dbReference>
<organism evidence="1 2">
    <name type="scientific">Ruminococcus albus</name>
    <dbReference type="NCBI Taxonomy" id="1264"/>
    <lineage>
        <taxon>Bacteria</taxon>
        <taxon>Bacillati</taxon>
        <taxon>Bacillota</taxon>
        <taxon>Clostridia</taxon>
        <taxon>Eubacteriales</taxon>
        <taxon>Oscillospiraceae</taxon>
        <taxon>Ruminococcus</taxon>
    </lineage>
</organism>
<dbReference type="NCBIfam" id="TIGR00099">
    <property type="entry name" value="Cof-subfamily"/>
    <property type="match status" value="1"/>
</dbReference>
<dbReference type="SFLD" id="SFLDG01140">
    <property type="entry name" value="C2.B:_Phosphomannomutase_and_P"/>
    <property type="match status" value="1"/>
</dbReference>
<dbReference type="InterPro" id="IPR006379">
    <property type="entry name" value="HAD-SF_hydro_IIB"/>
</dbReference>
<gene>
    <name evidence="1" type="ORF">SAMN05216469_10688</name>
</gene>
<dbReference type="Gene3D" id="3.30.1240.10">
    <property type="match status" value="1"/>
</dbReference>
<dbReference type="Proteomes" id="UP000186015">
    <property type="component" value="Unassembled WGS sequence"/>
</dbReference>
<dbReference type="PANTHER" id="PTHR10000:SF8">
    <property type="entry name" value="HAD SUPERFAMILY HYDROLASE-LIKE, TYPE 3"/>
    <property type="match status" value="1"/>
</dbReference>
<dbReference type="NCBIfam" id="TIGR01484">
    <property type="entry name" value="HAD-SF-IIB"/>
    <property type="match status" value="1"/>
</dbReference>
<dbReference type="SFLD" id="SFLDS00003">
    <property type="entry name" value="Haloacid_Dehalogenase"/>
    <property type="match status" value="1"/>
</dbReference>
<dbReference type="GO" id="GO:0005829">
    <property type="term" value="C:cytosol"/>
    <property type="evidence" value="ECO:0007669"/>
    <property type="project" value="TreeGrafter"/>
</dbReference>
<dbReference type="SUPFAM" id="SSF56784">
    <property type="entry name" value="HAD-like"/>
    <property type="match status" value="1"/>
</dbReference>
<evidence type="ECO:0000313" key="2">
    <source>
        <dbReference type="Proteomes" id="UP000186015"/>
    </source>
</evidence>
<name>A0A1H7K6W3_RUMAL</name>
<protein>
    <recommendedName>
        <fullName evidence="3">Cof-like hydrolase</fullName>
    </recommendedName>
</protein>
<dbReference type="GO" id="GO:0016791">
    <property type="term" value="F:phosphatase activity"/>
    <property type="evidence" value="ECO:0007669"/>
    <property type="project" value="UniProtKB-ARBA"/>
</dbReference>
<dbReference type="PANTHER" id="PTHR10000">
    <property type="entry name" value="PHOSPHOSERINE PHOSPHATASE"/>
    <property type="match status" value="1"/>
</dbReference>
<accession>A0A1H7K6W3</accession>
<proteinExistence type="predicted"/>
<dbReference type="InterPro" id="IPR036412">
    <property type="entry name" value="HAD-like_sf"/>
</dbReference>